<comment type="caution">
    <text evidence="2">The sequence shown here is derived from an EMBL/GenBank/DDBJ whole genome shotgun (WGS) entry which is preliminary data.</text>
</comment>
<name>A0A5J9TPZ5_9POAL</name>
<feature type="non-terminal residue" evidence="2">
    <location>
        <position position="1"/>
    </location>
</feature>
<evidence type="ECO:0000313" key="2">
    <source>
        <dbReference type="EMBL" id="TVU12721.1"/>
    </source>
</evidence>
<feature type="compositionally biased region" description="Polar residues" evidence="1">
    <location>
        <begin position="164"/>
        <end position="181"/>
    </location>
</feature>
<accession>A0A5J9TPZ5</accession>
<reference evidence="2 3" key="1">
    <citation type="journal article" date="2019" name="Sci. Rep.">
        <title>A high-quality genome of Eragrostis curvula grass provides insights into Poaceae evolution and supports new strategies to enhance forage quality.</title>
        <authorList>
            <person name="Carballo J."/>
            <person name="Santos B.A.C.M."/>
            <person name="Zappacosta D."/>
            <person name="Garbus I."/>
            <person name="Selva J.P."/>
            <person name="Gallo C.A."/>
            <person name="Diaz A."/>
            <person name="Albertini E."/>
            <person name="Caccamo M."/>
            <person name="Echenique V."/>
        </authorList>
    </citation>
    <scope>NUCLEOTIDE SEQUENCE [LARGE SCALE GENOMIC DNA]</scope>
    <source>
        <strain evidence="3">cv. Victoria</strain>
        <tissue evidence="2">Leaf</tissue>
    </source>
</reference>
<dbReference type="Proteomes" id="UP000324897">
    <property type="component" value="Chromosome 3"/>
</dbReference>
<sequence>MEQIVYLTSVLVVPFLFRSEKLVEDVTEFASALTLQEPGVSSSEELIDAKSLEESFTTTPPATPQNTIGSSPSTLLSNCEKLLIDAADSASTLALKEPDVSSYELIGSSSESIIASPQMLPYNTIDVSSSSEKTMTDAGDSICAPALQYPDVSSTDEFPDNSSEESISSPRTVPHNTTDGSLQSASSLGSIIFVQSYVNCYQDFYIRMDRRGLFLTYPDVGGPFRSKDEAIHATKYDDEEEELNEALMKMINSWPRPIFSPRVDHDLLLEG</sequence>
<feature type="region of interest" description="Disordered" evidence="1">
    <location>
        <begin position="150"/>
        <end position="181"/>
    </location>
</feature>
<protein>
    <submittedName>
        <fullName evidence="2">Uncharacterized protein</fullName>
    </submittedName>
</protein>
<evidence type="ECO:0000313" key="3">
    <source>
        <dbReference type="Proteomes" id="UP000324897"/>
    </source>
</evidence>
<organism evidence="2 3">
    <name type="scientific">Eragrostis curvula</name>
    <name type="common">weeping love grass</name>
    <dbReference type="NCBI Taxonomy" id="38414"/>
    <lineage>
        <taxon>Eukaryota</taxon>
        <taxon>Viridiplantae</taxon>
        <taxon>Streptophyta</taxon>
        <taxon>Embryophyta</taxon>
        <taxon>Tracheophyta</taxon>
        <taxon>Spermatophyta</taxon>
        <taxon>Magnoliopsida</taxon>
        <taxon>Liliopsida</taxon>
        <taxon>Poales</taxon>
        <taxon>Poaceae</taxon>
        <taxon>PACMAD clade</taxon>
        <taxon>Chloridoideae</taxon>
        <taxon>Eragrostideae</taxon>
        <taxon>Eragrostidinae</taxon>
        <taxon>Eragrostis</taxon>
    </lineage>
</organism>
<dbReference type="Gramene" id="TVU12721">
    <property type="protein sequence ID" value="TVU12721"/>
    <property type="gene ID" value="EJB05_46376"/>
</dbReference>
<keyword evidence="3" id="KW-1185">Reference proteome</keyword>
<proteinExistence type="predicted"/>
<dbReference type="EMBL" id="RWGY01000039">
    <property type="protein sequence ID" value="TVU12721.1"/>
    <property type="molecule type" value="Genomic_DNA"/>
</dbReference>
<gene>
    <name evidence="2" type="ORF">EJB05_46376</name>
</gene>
<evidence type="ECO:0000256" key="1">
    <source>
        <dbReference type="SAM" id="MobiDB-lite"/>
    </source>
</evidence>
<dbReference type="AlphaFoldDB" id="A0A5J9TPZ5"/>